<gene>
    <name evidence="1" type="ORF">CK203_074806</name>
</gene>
<reference evidence="1 2" key="1">
    <citation type="journal article" date="2018" name="PLoS Genet.">
        <title>Population sequencing reveals clonal diversity and ancestral inbreeding in the grapevine cultivar Chardonnay.</title>
        <authorList>
            <person name="Roach M.J."/>
            <person name="Johnson D.L."/>
            <person name="Bohlmann J."/>
            <person name="van Vuuren H.J."/>
            <person name="Jones S.J."/>
            <person name="Pretorius I.S."/>
            <person name="Schmidt S.A."/>
            <person name="Borneman A.R."/>
        </authorList>
    </citation>
    <scope>NUCLEOTIDE SEQUENCE [LARGE SCALE GENOMIC DNA]</scope>
    <source>
        <strain evidence="2">cv. Chardonnay</strain>
        <tissue evidence="1">Leaf</tissue>
    </source>
</reference>
<sequence length="76" mass="8080">MAKRVLGGGLMGISSKEDSVFWKSGGSGIFGVKDAYIMLVAPNDFAFPKKNIWVDKALTKAAFLLGGYLGEDSHLG</sequence>
<proteinExistence type="predicted"/>
<accession>A0A438DLY9</accession>
<protein>
    <submittedName>
        <fullName evidence="1">Uncharacterized protein</fullName>
    </submittedName>
</protein>
<dbReference type="EMBL" id="QGNW01001571">
    <property type="protein sequence ID" value="RVW36469.1"/>
    <property type="molecule type" value="Genomic_DNA"/>
</dbReference>
<evidence type="ECO:0000313" key="2">
    <source>
        <dbReference type="Proteomes" id="UP000288805"/>
    </source>
</evidence>
<comment type="caution">
    <text evidence="1">The sequence shown here is derived from an EMBL/GenBank/DDBJ whole genome shotgun (WGS) entry which is preliminary data.</text>
</comment>
<dbReference type="Proteomes" id="UP000288805">
    <property type="component" value="Unassembled WGS sequence"/>
</dbReference>
<evidence type="ECO:0000313" key="1">
    <source>
        <dbReference type="EMBL" id="RVW36469.1"/>
    </source>
</evidence>
<name>A0A438DLY9_VITVI</name>
<organism evidence="1 2">
    <name type="scientific">Vitis vinifera</name>
    <name type="common">Grape</name>
    <dbReference type="NCBI Taxonomy" id="29760"/>
    <lineage>
        <taxon>Eukaryota</taxon>
        <taxon>Viridiplantae</taxon>
        <taxon>Streptophyta</taxon>
        <taxon>Embryophyta</taxon>
        <taxon>Tracheophyta</taxon>
        <taxon>Spermatophyta</taxon>
        <taxon>Magnoliopsida</taxon>
        <taxon>eudicotyledons</taxon>
        <taxon>Gunneridae</taxon>
        <taxon>Pentapetalae</taxon>
        <taxon>rosids</taxon>
        <taxon>Vitales</taxon>
        <taxon>Vitaceae</taxon>
        <taxon>Viteae</taxon>
        <taxon>Vitis</taxon>
    </lineage>
</organism>
<dbReference type="AlphaFoldDB" id="A0A438DLY9"/>